<gene>
    <name evidence="1" type="ORF">IO89_19585</name>
</gene>
<evidence type="ECO:0000313" key="1">
    <source>
        <dbReference type="EMBL" id="KFC18000.1"/>
    </source>
</evidence>
<reference evidence="1 2" key="1">
    <citation type="submission" date="2014-07" db="EMBL/GenBank/DDBJ databases">
        <title>Epilithonimonas lactis LMG 22401 Genome.</title>
        <authorList>
            <person name="Pipes S.E."/>
            <person name="Stropko S.J."/>
        </authorList>
    </citation>
    <scope>NUCLEOTIDE SEQUENCE [LARGE SCALE GENOMIC DNA]</scope>
    <source>
        <strain evidence="1 2">LMG 24401</strain>
    </source>
</reference>
<dbReference type="Gene3D" id="1.10.10.60">
    <property type="entry name" value="Homeodomain-like"/>
    <property type="match status" value="1"/>
</dbReference>
<accession>A0A085B6A5</accession>
<dbReference type="GO" id="GO:0043565">
    <property type="term" value="F:sequence-specific DNA binding"/>
    <property type="evidence" value="ECO:0007669"/>
    <property type="project" value="InterPro"/>
</dbReference>
<comment type="caution">
    <text evidence="1">The sequence shown here is derived from an EMBL/GenBank/DDBJ whole genome shotgun (WGS) entry which is preliminary data.</text>
</comment>
<dbReference type="RefSeq" id="WP_034979669.1">
    <property type="nucleotide sequence ID" value="NZ_FOFI01000001.1"/>
</dbReference>
<dbReference type="Proteomes" id="UP000028623">
    <property type="component" value="Unassembled WGS sequence"/>
</dbReference>
<organism evidence="1 2">
    <name type="scientific">Epilithonimonas lactis</name>
    <dbReference type="NCBI Taxonomy" id="421072"/>
    <lineage>
        <taxon>Bacteria</taxon>
        <taxon>Pseudomonadati</taxon>
        <taxon>Bacteroidota</taxon>
        <taxon>Flavobacteriia</taxon>
        <taxon>Flavobacteriales</taxon>
        <taxon>Weeksellaceae</taxon>
        <taxon>Chryseobacterium group</taxon>
        <taxon>Epilithonimonas</taxon>
    </lineage>
</organism>
<dbReference type="AlphaFoldDB" id="A0A085B6A5"/>
<dbReference type="SUPFAM" id="SSF48295">
    <property type="entry name" value="TrpR-like"/>
    <property type="match status" value="1"/>
</dbReference>
<evidence type="ECO:0000313" key="2">
    <source>
        <dbReference type="Proteomes" id="UP000028623"/>
    </source>
</evidence>
<dbReference type="STRING" id="421072.SAMN04488097_1001"/>
<dbReference type="InterPro" id="IPR010921">
    <property type="entry name" value="Trp_repressor/repl_initiator"/>
</dbReference>
<dbReference type="eggNOG" id="ENOG5033J1N">
    <property type="taxonomic scope" value="Bacteria"/>
</dbReference>
<proteinExistence type="predicted"/>
<keyword evidence="2" id="KW-1185">Reference proteome</keyword>
<sequence>MRPNYKNIYTDILQKKFPNRYDSFANILSKEELSDFDVIKLNNKIFGTTDKNNESQNQKYKSYDRSTILEILGYQDKNKLNNSQLADHFKLSRNTVSKWRKMFADCSELKN</sequence>
<dbReference type="OrthoDB" id="1260127at2"/>
<protein>
    <submittedName>
        <fullName evidence="1">Transposase</fullName>
    </submittedName>
</protein>
<dbReference type="EMBL" id="JPLY01000009">
    <property type="protein sequence ID" value="KFC18000.1"/>
    <property type="molecule type" value="Genomic_DNA"/>
</dbReference>
<name>A0A085B6A5_9FLAO</name>